<dbReference type="Proteomes" id="UP001196870">
    <property type="component" value="Unassembled WGS sequence"/>
</dbReference>
<dbReference type="RefSeq" id="WP_211850224.1">
    <property type="nucleotide sequence ID" value="NZ_JAAGBB010000001.1"/>
</dbReference>
<gene>
    <name evidence="4" type="ORF">GXW71_00050</name>
</gene>
<evidence type="ECO:0000313" key="5">
    <source>
        <dbReference type="Proteomes" id="UP001196870"/>
    </source>
</evidence>
<dbReference type="EMBL" id="JAAGBB010000001">
    <property type="protein sequence ID" value="MBR0662732.1"/>
    <property type="molecule type" value="Genomic_DNA"/>
</dbReference>
<dbReference type="Gene3D" id="3.20.20.100">
    <property type="entry name" value="NADP-dependent oxidoreductase domain"/>
    <property type="match status" value="1"/>
</dbReference>
<dbReference type="InterPro" id="IPR036812">
    <property type="entry name" value="NAD(P)_OxRdtase_dom_sf"/>
</dbReference>
<proteinExistence type="predicted"/>
<reference evidence="5" key="1">
    <citation type="journal article" date="2021" name="Syst. Appl. Microbiol.">
        <title>Roseomonas hellenica sp. nov., isolated from roots of wild-growing Alkanna tinctoria.</title>
        <authorList>
            <person name="Rat A."/>
            <person name="Naranjo H.D."/>
            <person name="Lebbe L."/>
            <person name="Cnockaert M."/>
            <person name="Krigas N."/>
            <person name="Grigoriadou K."/>
            <person name="Maloupa E."/>
            <person name="Willems A."/>
        </authorList>
    </citation>
    <scope>NUCLEOTIDE SEQUENCE [LARGE SCALE GENOMIC DNA]</scope>
    <source>
        <strain evidence="5">LMG 31523</strain>
    </source>
</reference>
<keyword evidence="1" id="KW-0560">Oxidoreductase</keyword>
<sequence>MEYRVLGRSGVKVSRLCLGTMLFGGPTDVPTSERMIARARDAGFNFIDTADQYLNGRSEEVVGKAIAKERNRWFLASKIANPNGAGAPIFERGLSRHWVMRGVEASLRRLGTDCIDLLYLHKEDHDTPLEVTVSAIGDLIRAGKIRTFGLSNYRAWRIAAVAAACDRLGIDRPIACQPYYNAMNRMPEVEVLPACAHFGLGVVPYSPLARGVLTGKYASQGEPSADSRAGRGDKRMMETEWRPESLAIAQRIKAHAEAKGGSATDFALNWVLNNKLVTGAVVGPRTEQHLEDYIGALNYRFTAEDELLIDALVPTGHPSTPGFNDPSYPIQGRMPATGAEDHPKA</sequence>
<dbReference type="SUPFAM" id="SSF51430">
    <property type="entry name" value="NAD(P)-linked oxidoreductase"/>
    <property type="match status" value="1"/>
</dbReference>
<dbReference type="PANTHER" id="PTHR43364:SF4">
    <property type="entry name" value="NAD(P)-LINKED OXIDOREDUCTASE SUPERFAMILY PROTEIN"/>
    <property type="match status" value="1"/>
</dbReference>
<dbReference type="InterPro" id="IPR050523">
    <property type="entry name" value="AKR_Detox_Biosynth"/>
</dbReference>
<organism evidence="4 5">
    <name type="scientific">Plastoroseomonas hellenica</name>
    <dbReference type="NCBI Taxonomy" id="2687306"/>
    <lineage>
        <taxon>Bacteria</taxon>
        <taxon>Pseudomonadati</taxon>
        <taxon>Pseudomonadota</taxon>
        <taxon>Alphaproteobacteria</taxon>
        <taxon>Acetobacterales</taxon>
        <taxon>Acetobacteraceae</taxon>
        <taxon>Plastoroseomonas</taxon>
    </lineage>
</organism>
<evidence type="ECO:0000256" key="2">
    <source>
        <dbReference type="SAM" id="MobiDB-lite"/>
    </source>
</evidence>
<evidence type="ECO:0000313" key="4">
    <source>
        <dbReference type="EMBL" id="MBR0662732.1"/>
    </source>
</evidence>
<dbReference type="InterPro" id="IPR020471">
    <property type="entry name" value="AKR"/>
</dbReference>
<name>A0ABS5ER00_9PROT</name>
<feature type="domain" description="NADP-dependent oxidoreductase" evidence="3">
    <location>
        <begin position="15"/>
        <end position="312"/>
    </location>
</feature>
<evidence type="ECO:0000259" key="3">
    <source>
        <dbReference type="Pfam" id="PF00248"/>
    </source>
</evidence>
<dbReference type="PANTHER" id="PTHR43364">
    <property type="entry name" value="NADH-SPECIFIC METHYLGLYOXAL REDUCTASE-RELATED"/>
    <property type="match status" value="1"/>
</dbReference>
<comment type="caution">
    <text evidence="4">The sequence shown here is derived from an EMBL/GenBank/DDBJ whole genome shotgun (WGS) entry which is preliminary data.</text>
</comment>
<evidence type="ECO:0000256" key="1">
    <source>
        <dbReference type="ARBA" id="ARBA00023002"/>
    </source>
</evidence>
<dbReference type="PRINTS" id="PR00069">
    <property type="entry name" value="ALDKETRDTASE"/>
</dbReference>
<feature type="region of interest" description="Disordered" evidence="2">
    <location>
        <begin position="318"/>
        <end position="345"/>
    </location>
</feature>
<dbReference type="Pfam" id="PF00248">
    <property type="entry name" value="Aldo_ket_red"/>
    <property type="match status" value="1"/>
</dbReference>
<protein>
    <submittedName>
        <fullName evidence="4">Aldo/keto reductase</fullName>
    </submittedName>
</protein>
<keyword evidence="5" id="KW-1185">Reference proteome</keyword>
<accession>A0ABS5ER00</accession>
<dbReference type="InterPro" id="IPR023210">
    <property type="entry name" value="NADP_OxRdtase_dom"/>
</dbReference>